<evidence type="ECO:0000256" key="7">
    <source>
        <dbReference type="ARBA" id="ARBA00022519"/>
    </source>
</evidence>
<proteinExistence type="inferred from homology"/>
<keyword evidence="7 12" id="KW-0997">Cell inner membrane</keyword>
<evidence type="ECO:0000313" key="13">
    <source>
        <dbReference type="EMBL" id="OCH22414.1"/>
    </source>
</evidence>
<gene>
    <name evidence="13" type="ORF">A6E04_11280</name>
</gene>
<sequence>MHFETLSDFFAMGGYAAYVWGAFGATFLSLFWILFSSLGKRRQLLKEIEQRMAREERIKKAKTMENTL</sequence>
<evidence type="ECO:0000256" key="12">
    <source>
        <dbReference type="RuleBase" id="RU363101"/>
    </source>
</evidence>
<evidence type="ECO:0000256" key="2">
    <source>
        <dbReference type="ARBA" id="ARBA00004377"/>
    </source>
</evidence>
<dbReference type="OrthoDB" id="9815607at2"/>
<keyword evidence="8 12" id="KW-0812">Transmembrane</keyword>
<dbReference type="AlphaFoldDB" id="A0A1B9P231"/>
<protein>
    <recommendedName>
        <fullName evidence="4 12">Heme exporter protein D</fullName>
    </recommendedName>
</protein>
<organism evidence="13 14">
    <name type="scientific">Aliivibrio logei</name>
    <name type="common">Vibrio logei</name>
    <dbReference type="NCBI Taxonomy" id="688"/>
    <lineage>
        <taxon>Bacteria</taxon>
        <taxon>Pseudomonadati</taxon>
        <taxon>Pseudomonadota</taxon>
        <taxon>Gammaproteobacteria</taxon>
        <taxon>Vibrionales</taxon>
        <taxon>Vibrionaceae</taxon>
        <taxon>Aliivibrio</taxon>
    </lineage>
</organism>
<accession>A0A1B9P231</accession>
<evidence type="ECO:0000256" key="4">
    <source>
        <dbReference type="ARBA" id="ARBA00016461"/>
    </source>
</evidence>
<dbReference type="EMBL" id="MAJU01000008">
    <property type="protein sequence ID" value="OCH22414.1"/>
    <property type="molecule type" value="Genomic_DNA"/>
</dbReference>
<comment type="caution">
    <text evidence="13">The sequence shown here is derived from an EMBL/GenBank/DDBJ whole genome shotgun (WGS) entry which is preliminary data.</text>
</comment>
<evidence type="ECO:0000256" key="3">
    <source>
        <dbReference type="ARBA" id="ARBA00008741"/>
    </source>
</evidence>
<comment type="similarity">
    <text evidence="3 12">Belongs to the CcmD/CycX/HelD family.</text>
</comment>
<keyword evidence="10 12" id="KW-1133">Transmembrane helix</keyword>
<comment type="subcellular location">
    <subcellularLocation>
        <location evidence="2 12">Cell inner membrane</location>
        <topology evidence="2 12">Single-pass membrane protein</topology>
    </subcellularLocation>
</comment>
<dbReference type="InterPro" id="IPR052075">
    <property type="entry name" value="Heme_exporter_D"/>
</dbReference>
<evidence type="ECO:0000256" key="11">
    <source>
        <dbReference type="ARBA" id="ARBA00023136"/>
    </source>
</evidence>
<keyword evidence="9 12" id="KW-0201">Cytochrome c-type biogenesis</keyword>
<name>A0A1B9P231_ALILO</name>
<keyword evidence="6 12" id="KW-1003">Cell membrane</keyword>
<dbReference type="Proteomes" id="UP000093523">
    <property type="component" value="Unassembled WGS sequence"/>
</dbReference>
<feature type="transmembrane region" description="Helical" evidence="12">
    <location>
        <begin position="15"/>
        <end position="35"/>
    </location>
</feature>
<dbReference type="Pfam" id="PF04995">
    <property type="entry name" value="CcmD"/>
    <property type="match status" value="1"/>
</dbReference>
<evidence type="ECO:0000256" key="10">
    <source>
        <dbReference type="ARBA" id="ARBA00022989"/>
    </source>
</evidence>
<evidence type="ECO:0000256" key="9">
    <source>
        <dbReference type="ARBA" id="ARBA00022748"/>
    </source>
</evidence>
<keyword evidence="11 12" id="KW-0472">Membrane</keyword>
<dbReference type="GO" id="GO:0005886">
    <property type="term" value="C:plasma membrane"/>
    <property type="evidence" value="ECO:0007669"/>
    <property type="project" value="UniProtKB-SubCell"/>
</dbReference>
<evidence type="ECO:0000256" key="8">
    <source>
        <dbReference type="ARBA" id="ARBA00022692"/>
    </source>
</evidence>
<dbReference type="RefSeq" id="WP_012550781.1">
    <property type="nucleotide sequence ID" value="NZ_CAWMPN010000008.1"/>
</dbReference>
<dbReference type="GO" id="GO:0015886">
    <property type="term" value="P:heme transport"/>
    <property type="evidence" value="ECO:0007669"/>
    <property type="project" value="InterPro"/>
</dbReference>
<evidence type="ECO:0000256" key="6">
    <source>
        <dbReference type="ARBA" id="ARBA00022475"/>
    </source>
</evidence>
<dbReference type="InterPro" id="IPR007078">
    <property type="entry name" value="Haem_export_protD_CcmD"/>
</dbReference>
<dbReference type="PANTHER" id="PTHR37531:SF1">
    <property type="entry name" value="HEME EXPORTER PROTEIN D"/>
    <property type="match status" value="1"/>
</dbReference>
<dbReference type="GO" id="GO:0017004">
    <property type="term" value="P:cytochrome complex assembly"/>
    <property type="evidence" value="ECO:0007669"/>
    <property type="project" value="UniProtKB-KW"/>
</dbReference>
<evidence type="ECO:0000313" key="14">
    <source>
        <dbReference type="Proteomes" id="UP000093523"/>
    </source>
</evidence>
<dbReference type="GO" id="GO:1903607">
    <property type="term" value="P:cytochrome c biosynthetic process"/>
    <property type="evidence" value="ECO:0007669"/>
    <property type="project" value="TreeGrafter"/>
</dbReference>
<evidence type="ECO:0000256" key="1">
    <source>
        <dbReference type="ARBA" id="ARBA00002442"/>
    </source>
</evidence>
<dbReference type="STRING" id="688.A6E04_11280"/>
<evidence type="ECO:0000256" key="5">
    <source>
        <dbReference type="ARBA" id="ARBA00022448"/>
    </source>
</evidence>
<dbReference type="PANTHER" id="PTHR37531">
    <property type="entry name" value="HEME EXPORTER PROTEIN D"/>
    <property type="match status" value="1"/>
</dbReference>
<reference evidence="13 14" key="1">
    <citation type="submission" date="2016-06" db="EMBL/GenBank/DDBJ databases">
        <authorList>
            <person name="Kjaerup R.B."/>
            <person name="Dalgaard T.S."/>
            <person name="Juul-Madsen H.R."/>
        </authorList>
    </citation>
    <scope>NUCLEOTIDE SEQUENCE [LARGE SCALE GENOMIC DNA]</scope>
    <source>
        <strain evidence="13 14">1S159</strain>
    </source>
</reference>
<dbReference type="NCBIfam" id="TIGR03141">
    <property type="entry name" value="cytochro_ccmD"/>
    <property type="match status" value="1"/>
</dbReference>
<comment type="function">
    <text evidence="1 12">Required for the export of heme to the periplasm for the biogenesis of c-type cytochromes.</text>
</comment>
<keyword evidence="5 12" id="KW-0813">Transport</keyword>